<evidence type="ECO:0008006" key="3">
    <source>
        <dbReference type="Google" id="ProtNLM"/>
    </source>
</evidence>
<accession>A0A0P8C7Q1</accession>
<evidence type="ECO:0000313" key="2">
    <source>
        <dbReference type="Proteomes" id="UP000050421"/>
    </source>
</evidence>
<proteinExistence type="predicted"/>
<evidence type="ECO:0000313" key="1">
    <source>
        <dbReference type="EMBL" id="KPQ18852.1"/>
    </source>
</evidence>
<dbReference type="OrthoDB" id="826370at2"/>
<dbReference type="STRING" id="1305737.GCA_000526355_01148"/>
<dbReference type="AlphaFoldDB" id="A0A0P8C7Q1"/>
<gene>
    <name evidence="1" type="ORF">HLUCCX10_04670</name>
</gene>
<sequence length="82" mass="9647">MNQQFSLLKKAVEVFHSYGIMLNGARKNDHFIQNLNMDPVFINGLIFELEFQLKVYLKEEMLQRACTPKELIALFLEMPQNN</sequence>
<name>A0A0P8C7Q1_9BACT</name>
<reference evidence="1 2" key="1">
    <citation type="submission" date="2015-09" db="EMBL/GenBank/DDBJ databases">
        <title>Identification and resolution of microdiversity through metagenomic sequencing of parallel consortia.</title>
        <authorList>
            <person name="Nelson W.C."/>
            <person name="Romine M.F."/>
            <person name="Lindemann S.R."/>
        </authorList>
    </citation>
    <scope>NUCLEOTIDE SEQUENCE [LARGE SCALE GENOMIC DNA]</scope>
    <source>
        <strain evidence="1">HL-49</strain>
    </source>
</reference>
<dbReference type="EMBL" id="LJXT01000019">
    <property type="protein sequence ID" value="KPQ18852.1"/>
    <property type="molecule type" value="Genomic_DNA"/>
</dbReference>
<comment type="caution">
    <text evidence="1">The sequence shown here is derived from an EMBL/GenBank/DDBJ whole genome shotgun (WGS) entry which is preliminary data.</text>
</comment>
<protein>
    <recommendedName>
        <fullName evidence="3">Acyl carrier protein</fullName>
    </recommendedName>
</protein>
<dbReference type="PATRIC" id="fig|1305737.6.peg.1586"/>
<dbReference type="Proteomes" id="UP000050421">
    <property type="component" value="Unassembled WGS sequence"/>
</dbReference>
<organism evidence="1 2">
    <name type="scientific">Algoriphagus marincola HL-49</name>
    <dbReference type="NCBI Taxonomy" id="1305737"/>
    <lineage>
        <taxon>Bacteria</taxon>
        <taxon>Pseudomonadati</taxon>
        <taxon>Bacteroidota</taxon>
        <taxon>Cytophagia</taxon>
        <taxon>Cytophagales</taxon>
        <taxon>Cyclobacteriaceae</taxon>
        <taxon>Algoriphagus</taxon>
    </lineage>
</organism>